<comment type="caution">
    <text evidence="1">The sequence shown here is derived from an EMBL/GenBank/DDBJ whole genome shotgun (WGS) entry which is preliminary data.</text>
</comment>
<dbReference type="AlphaFoldDB" id="A0A246HQC3"/>
<accession>A0A246HQC3</accession>
<dbReference type="EMBL" id="NIVS01000013">
    <property type="protein sequence ID" value="OWQ55123.1"/>
    <property type="molecule type" value="Genomic_DNA"/>
</dbReference>
<organism evidence="1 2">
    <name type="scientific">Stenotrophomonas maltophilia</name>
    <name type="common">Pseudomonas maltophilia</name>
    <name type="synonym">Xanthomonas maltophilia</name>
    <dbReference type="NCBI Taxonomy" id="40324"/>
    <lineage>
        <taxon>Bacteria</taxon>
        <taxon>Pseudomonadati</taxon>
        <taxon>Pseudomonadota</taxon>
        <taxon>Gammaproteobacteria</taxon>
        <taxon>Lysobacterales</taxon>
        <taxon>Lysobacteraceae</taxon>
        <taxon>Stenotrophomonas</taxon>
        <taxon>Stenotrophomonas maltophilia group</taxon>
    </lineage>
</organism>
<evidence type="ECO:0000313" key="2">
    <source>
        <dbReference type="Proteomes" id="UP000198157"/>
    </source>
</evidence>
<name>A0A246HQC3_STEMA</name>
<sequence length="145" mass="15483">MRIPRIVGVVGVVILASVPLVGMAQSDNHGSPLAKRGLGQTQPLAANLSQNSNWLVYGFEREGITYYQVNDLAGRVHVIIGNADDVFWALPAGDVPARVSLPTLRVQTPRGARRSEVYRGQGFSLVLYGTGTDAVWSVEPANGGN</sequence>
<reference evidence="1 2" key="1">
    <citation type="submission" date="2017-06" db="EMBL/GenBank/DDBJ databases">
        <authorList>
            <person name="Kim H.J."/>
            <person name="Triplett B.A."/>
        </authorList>
    </citation>
    <scope>NUCLEOTIDE SEQUENCE [LARGE SCALE GENOMIC DNA]</scope>
    <source>
        <strain evidence="1 2">13146</strain>
    </source>
</reference>
<dbReference type="OrthoDB" id="6001268at2"/>
<protein>
    <submittedName>
        <fullName evidence="1">Uncharacterized protein</fullName>
    </submittedName>
</protein>
<evidence type="ECO:0000313" key="1">
    <source>
        <dbReference type="EMBL" id="OWQ55123.1"/>
    </source>
</evidence>
<dbReference type="Proteomes" id="UP000198157">
    <property type="component" value="Unassembled WGS sequence"/>
</dbReference>
<proteinExistence type="predicted"/>
<gene>
    <name evidence="1" type="ORF">CEE60_06120</name>
</gene>